<keyword evidence="6" id="KW-1185">Reference proteome</keyword>
<dbReference type="PANTHER" id="PTHR22604:SF105">
    <property type="entry name" value="TRANS-1,2-DIHYDROBENZENE-1,2-DIOL DEHYDROGENASE"/>
    <property type="match status" value="1"/>
</dbReference>
<protein>
    <submittedName>
        <fullName evidence="5">Putative oxidoreductase</fullName>
    </submittedName>
</protein>
<dbReference type="Pfam" id="PF01408">
    <property type="entry name" value="GFO_IDH_MocA"/>
    <property type="match status" value="1"/>
</dbReference>
<feature type="domain" description="Gfo/Idh/MocA-like oxidoreductase N-terminal" evidence="3">
    <location>
        <begin position="5"/>
        <end position="121"/>
    </location>
</feature>
<comment type="caution">
    <text evidence="5">The sequence shown here is derived from an EMBL/GenBank/DDBJ whole genome shotgun (WGS) entry which is preliminary data.</text>
</comment>
<evidence type="ECO:0000259" key="4">
    <source>
        <dbReference type="Pfam" id="PF22725"/>
    </source>
</evidence>
<proteinExistence type="inferred from homology"/>
<organism evidence="5 6">
    <name type="scientific">Actibacterium atlanticum</name>
    <dbReference type="NCBI Taxonomy" id="1461693"/>
    <lineage>
        <taxon>Bacteria</taxon>
        <taxon>Pseudomonadati</taxon>
        <taxon>Pseudomonadota</taxon>
        <taxon>Alphaproteobacteria</taxon>
        <taxon>Rhodobacterales</taxon>
        <taxon>Roseobacteraceae</taxon>
        <taxon>Actibacterium</taxon>
    </lineage>
</organism>
<name>A0A058ZJZ0_9RHOB</name>
<dbReference type="STRING" id="1461693.ATO10_11502"/>
<reference evidence="5 6" key="1">
    <citation type="submission" date="2013-04" db="EMBL/GenBank/DDBJ databases">
        <title>Shimia sp. 22II-S11-Z10 Genome Sequencing.</title>
        <authorList>
            <person name="Lai Q."/>
            <person name="Li G."/>
            <person name="Shao Z."/>
        </authorList>
    </citation>
    <scope>NUCLEOTIDE SEQUENCE [LARGE SCALE GENOMIC DNA]</scope>
    <source>
        <strain evidence="6">22II-S11-Z10</strain>
    </source>
</reference>
<dbReference type="OrthoDB" id="9815825at2"/>
<dbReference type="InterPro" id="IPR050984">
    <property type="entry name" value="Gfo/Idh/MocA_domain"/>
</dbReference>
<accession>A0A058ZJZ0</accession>
<dbReference type="PANTHER" id="PTHR22604">
    <property type="entry name" value="OXIDOREDUCTASES"/>
    <property type="match status" value="1"/>
</dbReference>
<dbReference type="EMBL" id="AQQY01000007">
    <property type="protein sequence ID" value="KCV81535.1"/>
    <property type="molecule type" value="Genomic_DNA"/>
</dbReference>
<evidence type="ECO:0000256" key="1">
    <source>
        <dbReference type="ARBA" id="ARBA00010928"/>
    </source>
</evidence>
<dbReference type="RefSeq" id="WP_035251623.1">
    <property type="nucleotide sequence ID" value="NZ_AQQY01000007.1"/>
</dbReference>
<evidence type="ECO:0000259" key="3">
    <source>
        <dbReference type="Pfam" id="PF01408"/>
    </source>
</evidence>
<dbReference type="GO" id="GO:0000166">
    <property type="term" value="F:nucleotide binding"/>
    <property type="evidence" value="ECO:0007669"/>
    <property type="project" value="InterPro"/>
</dbReference>
<dbReference type="InterPro" id="IPR000683">
    <property type="entry name" value="Gfo/Idh/MocA-like_OxRdtase_N"/>
</dbReference>
<dbReference type="InterPro" id="IPR036291">
    <property type="entry name" value="NAD(P)-bd_dom_sf"/>
</dbReference>
<dbReference type="Pfam" id="PF22725">
    <property type="entry name" value="GFO_IDH_MocA_C3"/>
    <property type="match status" value="1"/>
</dbReference>
<sequence length="325" mass="35282">MADIVNWGILGAAKFAREHMAPALHQANGARLAALATSSLDKAAPFQAMCPDLSIHLEYDTLLADPGVDAVYIPLPHTMHVEWAIKALKAGKHVLVEKPVAMQADQIDPLIAARDDSGLVAAEAYMIVHHPQWQRARQMIRDGAIGQVAYIDTVFTYDNRKDPDNIRNRAGTGGGALPDIGVYILGAARWVTGAEPRSVDCDITWEGRVDATSRVTARFPGFSYSGMVSMRMLPYQRFTIHGDQGVLELTAPFNAGVYDIAQIIVHQPGMGRRVERFPGVNQYKLQVENFCAAVTSGAEYPWTLENAKGTQAVIDAAYAAAGQPS</sequence>
<gene>
    <name evidence="5" type="ORF">ATO10_11502</name>
</gene>
<dbReference type="AlphaFoldDB" id="A0A058ZJZ0"/>
<dbReference type="GO" id="GO:0016491">
    <property type="term" value="F:oxidoreductase activity"/>
    <property type="evidence" value="ECO:0007669"/>
    <property type="project" value="UniProtKB-KW"/>
</dbReference>
<dbReference type="InterPro" id="IPR055170">
    <property type="entry name" value="GFO_IDH_MocA-like_dom"/>
</dbReference>
<comment type="similarity">
    <text evidence="1">Belongs to the Gfo/Idh/MocA family.</text>
</comment>
<keyword evidence="2" id="KW-0560">Oxidoreductase</keyword>
<dbReference type="eggNOG" id="COG0673">
    <property type="taxonomic scope" value="Bacteria"/>
</dbReference>
<dbReference type="PATRIC" id="fig|1461693.3.peg.2332"/>
<evidence type="ECO:0000313" key="5">
    <source>
        <dbReference type="EMBL" id="KCV81535.1"/>
    </source>
</evidence>
<dbReference type="SUPFAM" id="SSF51735">
    <property type="entry name" value="NAD(P)-binding Rossmann-fold domains"/>
    <property type="match status" value="1"/>
</dbReference>
<evidence type="ECO:0000313" key="6">
    <source>
        <dbReference type="Proteomes" id="UP000024836"/>
    </source>
</evidence>
<dbReference type="Gene3D" id="3.30.360.10">
    <property type="entry name" value="Dihydrodipicolinate Reductase, domain 2"/>
    <property type="match status" value="1"/>
</dbReference>
<feature type="domain" description="GFO/IDH/MocA-like oxidoreductase" evidence="4">
    <location>
        <begin position="133"/>
        <end position="248"/>
    </location>
</feature>
<dbReference type="Gene3D" id="3.40.50.720">
    <property type="entry name" value="NAD(P)-binding Rossmann-like Domain"/>
    <property type="match status" value="1"/>
</dbReference>
<dbReference type="Proteomes" id="UP000024836">
    <property type="component" value="Unassembled WGS sequence"/>
</dbReference>
<dbReference type="SUPFAM" id="SSF55347">
    <property type="entry name" value="Glyceraldehyde-3-phosphate dehydrogenase-like, C-terminal domain"/>
    <property type="match status" value="1"/>
</dbReference>
<evidence type="ECO:0000256" key="2">
    <source>
        <dbReference type="ARBA" id="ARBA00023002"/>
    </source>
</evidence>